<dbReference type="PANTHER" id="PTHR34504:SF2">
    <property type="entry name" value="UPF0150 PROTEIN SSL0259"/>
    <property type="match status" value="1"/>
</dbReference>
<dbReference type="Gene3D" id="3.30.160.250">
    <property type="match status" value="1"/>
</dbReference>
<dbReference type="InterPro" id="IPR051404">
    <property type="entry name" value="TA_system_antitoxin"/>
</dbReference>
<evidence type="ECO:0000313" key="3">
    <source>
        <dbReference type="Proteomes" id="UP000199501"/>
    </source>
</evidence>
<sequence length="72" mass="7522">MNGYVVVVERDETGGYSTWSPDLPGCVAAAAEYDECVALMREAVAMHVAGLREDGMPVPEPTAVASLILPAA</sequence>
<reference evidence="3" key="1">
    <citation type="submission" date="2016-10" db="EMBL/GenBank/DDBJ databases">
        <authorList>
            <person name="Varghese N."/>
            <person name="Submissions S."/>
        </authorList>
    </citation>
    <scope>NUCLEOTIDE SEQUENCE [LARGE SCALE GENOMIC DNA]</scope>
    <source>
        <strain evidence="3">IBRC-M 10403</strain>
    </source>
</reference>
<accession>A0A1G6LR81</accession>
<evidence type="ECO:0000313" key="2">
    <source>
        <dbReference type="EMBL" id="SDC45701.1"/>
    </source>
</evidence>
<dbReference type="InterPro" id="IPR031807">
    <property type="entry name" value="HicB-like"/>
</dbReference>
<protein>
    <submittedName>
        <fullName evidence="2">Predicted nuclease of the RNAse H fold, HicB family</fullName>
    </submittedName>
</protein>
<dbReference type="EMBL" id="FMZZ01000002">
    <property type="protein sequence ID" value="SDC45701.1"/>
    <property type="molecule type" value="Genomic_DNA"/>
</dbReference>
<dbReference type="Pfam" id="PF15919">
    <property type="entry name" value="HicB_lk_antitox"/>
    <property type="match status" value="1"/>
</dbReference>
<proteinExistence type="predicted"/>
<keyword evidence="3" id="KW-1185">Reference proteome</keyword>
<dbReference type="PANTHER" id="PTHR34504">
    <property type="entry name" value="ANTITOXIN HICB"/>
    <property type="match status" value="1"/>
</dbReference>
<dbReference type="STRING" id="1271860.SAMN05216174_102201"/>
<dbReference type="AlphaFoldDB" id="A0A1G6LR81"/>
<organism evidence="2 3">
    <name type="scientific">Actinokineospora iranica</name>
    <dbReference type="NCBI Taxonomy" id="1271860"/>
    <lineage>
        <taxon>Bacteria</taxon>
        <taxon>Bacillati</taxon>
        <taxon>Actinomycetota</taxon>
        <taxon>Actinomycetes</taxon>
        <taxon>Pseudonocardiales</taxon>
        <taxon>Pseudonocardiaceae</taxon>
        <taxon>Actinokineospora</taxon>
    </lineage>
</organism>
<dbReference type="InterPro" id="IPR035069">
    <property type="entry name" value="TTHA1013/TTHA0281-like"/>
</dbReference>
<gene>
    <name evidence="2" type="ORF">SAMN05216174_102201</name>
</gene>
<feature type="domain" description="HicB-like antitoxin of toxin-antitoxin system" evidence="1">
    <location>
        <begin position="4"/>
        <end position="67"/>
    </location>
</feature>
<dbReference type="OrthoDB" id="9807959at2"/>
<name>A0A1G6LR81_9PSEU</name>
<dbReference type="SUPFAM" id="SSF143100">
    <property type="entry name" value="TTHA1013/TTHA0281-like"/>
    <property type="match status" value="1"/>
</dbReference>
<evidence type="ECO:0000259" key="1">
    <source>
        <dbReference type="Pfam" id="PF15919"/>
    </source>
</evidence>
<dbReference type="Proteomes" id="UP000199501">
    <property type="component" value="Unassembled WGS sequence"/>
</dbReference>
<dbReference type="RefSeq" id="WP_091448980.1">
    <property type="nucleotide sequence ID" value="NZ_FMZZ01000002.1"/>
</dbReference>